<keyword evidence="1" id="KW-1133">Transmembrane helix</keyword>
<dbReference type="Gene3D" id="3.40.50.300">
    <property type="entry name" value="P-loop containing nucleotide triphosphate hydrolases"/>
    <property type="match status" value="1"/>
</dbReference>
<dbReference type="InterPro" id="IPR052736">
    <property type="entry name" value="Stf3_sulfotransferase"/>
</dbReference>
<dbReference type="Proteomes" id="UP001501757">
    <property type="component" value="Unassembled WGS sequence"/>
</dbReference>
<keyword evidence="1" id="KW-0812">Transmembrane</keyword>
<proteinExistence type="predicted"/>
<organism evidence="2 3">
    <name type="scientific">Bowmanella denitrificans</name>
    <dbReference type="NCBI Taxonomy" id="366582"/>
    <lineage>
        <taxon>Bacteria</taxon>
        <taxon>Pseudomonadati</taxon>
        <taxon>Pseudomonadota</taxon>
        <taxon>Gammaproteobacteria</taxon>
        <taxon>Alteromonadales</taxon>
        <taxon>Alteromonadaceae</taxon>
        <taxon>Bowmanella</taxon>
    </lineage>
</organism>
<keyword evidence="3" id="KW-1185">Reference proteome</keyword>
<reference evidence="2 3" key="1">
    <citation type="journal article" date="2019" name="Int. J. Syst. Evol. Microbiol.">
        <title>The Global Catalogue of Microorganisms (GCM) 10K type strain sequencing project: providing services to taxonomists for standard genome sequencing and annotation.</title>
        <authorList>
            <consortium name="The Broad Institute Genomics Platform"/>
            <consortium name="The Broad Institute Genome Sequencing Center for Infectious Disease"/>
            <person name="Wu L."/>
            <person name="Ma J."/>
        </authorList>
    </citation>
    <scope>NUCLEOTIDE SEQUENCE [LARGE SCALE GENOMIC DNA]</scope>
    <source>
        <strain evidence="2 3">JCM 13378</strain>
    </source>
</reference>
<dbReference type="Pfam" id="PF13469">
    <property type="entry name" value="Sulfotransfer_3"/>
    <property type="match status" value="1"/>
</dbReference>
<accession>A0ABN0X0N5</accession>
<evidence type="ECO:0000313" key="3">
    <source>
        <dbReference type="Proteomes" id="UP001501757"/>
    </source>
</evidence>
<keyword evidence="1" id="KW-0472">Membrane</keyword>
<dbReference type="RefSeq" id="WP_343843591.1">
    <property type="nucleotide sequence ID" value="NZ_BAAAEI010000006.1"/>
</dbReference>
<dbReference type="EMBL" id="BAAAEI010000006">
    <property type="protein sequence ID" value="GAA0351361.1"/>
    <property type="molecule type" value="Genomic_DNA"/>
</dbReference>
<gene>
    <name evidence="2" type="ORF">GCM10009092_14680</name>
</gene>
<dbReference type="PANTHER" id="PTHR36451">
    <property type="entry name" value="PAPS-DEPENDENT SULFOTRANSFERASE STF3"/>
    <property type="match status" value="1"/>
</dbReference>
<name>A0ABN0X0N5_9ALTE</name>
<comment type="caution">
    <text evidence="2">The sequence shown here is derived from an EMBL/GenBank/DDBJ whole genome shotgun (WGS) entry which is preliminary data.</text>
</comment>
<evidence type="ECO:0000256" key="1">
    <source>
        <dbReference type="SAM" id="Phobius"/>
    </source>
</evidence>
<sequence>MNKDKKHKDAQIGMGMSLFRFLKFWRQTQWQVAKDKESLLVDYLAYFLLFGWFFTLLGWLEYLLYQRRITRTPIVHQPVFLLGHWRSGTTYFHYLLSQDPQFACLTLRHASTYPCCLILDKLGWLKKLFDDQVPQKRPMDDVELTPDAAFEEEYALLYTQGSCYLAWLFPAVFQTFFQRFLFFGNTSLAASQWKQQYAKVIKKLNFLYRQKRLLLKNPINTARVKLLLQLYPDAKFIYIKRNPVDVFHSTLRLHRKMCQDSAIQTLTEEQNKAAVMNIYPSLLQRYFDERHLIPANNLFEVRYEDLVHDPLGNLASLYERLQLPGFEQVKSRFEHFVMAHQHYAVESYQSDDELLNTLRQQWHDGFCDWQPDAPSVSSSRAAG</sequence>
<dbReference type="SUPFAM" id="SSF52540">
    <property type="entry name" value="P-loop containing nucleoside triphosphate hydrolases"/>
    <property type="match status" value="1"/>
</dbReference>
<feature type="transmembrane region" description="Helical" evidence="1">
    <location>
        <begin position="43"/>
        <end position="64"/>
    </location>
</feature>
<protein>
    <submittedName>
        <fullName evidence="2">Sulfotransferase</fullName>
    </submittedName>
</protein>
<dbReference type="InterPro" id="IPR027417">
    <property type="entry name" value="P-loop_NTPase"/>
</dbReference>
<dbReference type="PANTHER" id="PTHR36451:SF1">
    <property type="entry name" value="OMEGA-HYDROXY-BETA-DIHYDROMENAQUINONE-9 SULFOTRANSFERASE STF3"/>
    <property type="match status" value="1"/>
</dbReference>
<evidence type="ECO:0000313" key="2">
    <source>
        <dbReference type="EMBL" id="GAA0351361.1"/>
    </source>
</evidence>